<dbReference type="InterPro" id="IPR000914">
    <property type="entry name" value="SBP_5_dom"/>
</dbReference>
<gene>
    <name evidence="4" type="ORF">SAMN02745124_02578</name>
</gene>
<dbReference type="Gene3D" id="3.40.190.10">
    <property type="entry name" value="Periplasmic binding protein-like II"/>
    <property type="match status" value="1"/>
</dbReference>
<name>A0A1M5WXG2_9BACT</name>
<organism evidence="4 5">
    <name type="scientific">Desulfofustis glycolicus DSM 9705</name>
    <dbReference type="NCBI Taxonomy" id="1121409"/>
    <lineage>
        <taxon>Bacteria</taxon>
        <taxon>Pseudomonadati</taxon>
        <taxon>Thermodesulfobacteriota</taxon>
        <taxon>Desulfobulbia</taxon>
        <taxon>Desulfobulbales</taxon>
        <taxon>Desulfocapsaceae</taxon>
        <taxon>Desulfofustis</taxon>
    </lineage>
</organism>
<feature type="chain" id="PRO_5013246057" evidence="2">
    <location>
        <begin position="24"/>
        <end position="604"/>
    </location>
</feature>
<evidence type="ECO:0000259" key="3">
    <source>
        <dbReference type="Pfam" id="PF00496"/>
    </source>
</evidence>
<evidence type="ECO:0000256" key="1">
    <source>
        <dbReference type="ARBA" id="ARBA00022729"/>
    </source>
</evidence>
<dbReference type="OrthoDB" id="9772924at2"/>
<dbReference type="SUPFAM" id="SSF53850">
    <property type="entry name" value="Periplasmic binding protein-like II"/>
    <property type="match status" value="1"/>
</dbReference>
<keyword evidence="5" id="KW-1185">Reference proteome</keyword>
<feature type="signal peptide" evidence="2">
    <location>
        <begin position="1"/>
        <end position="23"/>
    </location>
</feature>
<dbReference type="PANTHER" id="PTHR30290">
    <property type="entry name" value="PERIPLASMIC BINDING COMPONENT OF ABC TRANSPORTER"/>
    <property type="match status" value="1"/>
</dbReference>
<dbReference type="STRING" id="1121409.SAMN02745124_02578"/>
<accession>A0A1M5WXG2</accession>
<evidence type="ECO:0000313" key="5">
    <source>
        <dbReference type="Proteomes" id="UP000184139"/>
    </source>
</evidence>
<dbReference type="CDD" id="cd08497">
    <property type="entry name" value="MbnE-like"/>
    <property type="match status" value="1"/>
</dbReference>
<dbReference type="PANTHER" id="PTHR30290:SF64">
    <property type="entry name" value="ABC TRANSPORTER PERIPLASMIC BINDING PROTEIN"/>
    <property type="match status" value="1"/>
</dbReference>
<feature type="domain" description="Solute-binding protein family 5" evidence="3">
    <location>
        <begin position="100"/>
        <end position="503"/>
    </location>
</feature>
<dbReference type="GO" id="GO:0043190">
    <property type="term" value="C:ATP-binding cassette (ABC) transporter complex"/>
    <property type="evidence" value="ECO:0007669"/>
    <property type="project" value="InterPro"/>
</dbReference>
<dbReference type="PIRSF" id="PIRSF002741">
    <property type="entry name" value="MppA"/>
    <property type="match status" value="1"/>
</dbReference>
<protein>
    <submittedName>
        <fullName evidence="4">Microcin C transport system substrate-binding protein</fullName>
    </submittedName>
</protein>
<dbReference type="EMBL" id="FQXS01000015">
    <property type="protein sequence ID" value="SHH91844.1"/>
    <property type="molecule type" value="Genomic_DNA"/>
</dbReference>
<reference evidence="4 5" key="1">
    <citation type="submission" date="2016-11" db="EMBL/GenBank/DDBJ databases">
        <authorList>
            <person name="Jaros S."/>
            <person name="Januszkiewicz K."/>
            <person name="Wedrychowicz H."/>
        </authorList>
    </citation>
    <scope>NUCLEOTIDE SEQUENCE [LARGE SCALE GENOMIC DNA]</scope>
    <source>
        <strain evidence="4 5">DSM 9705</strain>
    </source>
</reference>
<dbReference type="AlphaFoldDB" id="A0A1M5WXG2"/>
<dbReference type="Gene3D" id="3.10.105.10">
    <property type="entry name" value="Dipeptide-binding Protein, Domain 3"/>
    <property type="match status" value="1"/>
</dbReference>
<dbReference type="InterPro" id="IPR030678">
    <property type="entry name" value="Peptide/Ni-bd"/>
</dbReference>
<dbReference type="GO" id="GO:0015833">
    <property type="term" value="P:peptide transport"/>
    <property type="evidence" value="ECO:0007669"/>
    <property type="project" value="TreeGrafter"/>
</dbReference>
<evidence type="ECO:0000313" key="4">
    <source>
        <dbReference type="EMBL" id="SHH91844.1"/>
    </source>
</evidence>
<dbReference type="RefSeq" id="WP_073376635.1">
    <property type="nucleotide sequence ID" value="NZ_FQXS01000015.1"/>
</dbReference>
<keyword evidence="1 2" id="KW-0732">Signal</keyword>
<proteinExistence type="predicted"/>
<dbReference type="Proteomes" id="UP000184139">
    <property type="component" value="Unassembled WGS sequence"/>
</dbReference>
<dbReference type="Pfam" id="PF00496">
    <property type="entry name" value="SBP_bac_5"/>
    <property type="match status" value="1"/>
</dbReference>
<dbReference type="GO" id="GO:1904680">
    <property type="term" value="F:peptide transmembrane transporter activity"/>
    <property type="evidence" value="ECO:0007669"/>
    <property type="project" value="TreeGrafter"/>
</dbReference>
<sequence>MFRLFWAVFAFMIGSLCVHPVSADHGLSIDGALKYGPSFSRFDYVSVNAVKGGELVIHQIGSFDKMNPFTLKGSAPGLLETLVYEPLSQASLDEPFSQYGLLAADIEVADDRLSMTVTLDEAARFSDGIPVSAADVKFTVETLKSAAVHPFYPYYYADIERAEVIDAHRVRIYFKKWNRELPLIAGQIPILPKHVFDEQEFGSRELRIPTGSGPYVVESFSQGKSVVYRRNPDYWAIDHPVRRYMYNFDRIVIKYYKDQTVAMEAFKAGEFDVMAVNIAKHWARDLRGAKIDDGRIVKKAFPHGNNAGMQGFVMNSRRPQFADPVVRRALGLAFDFQWTNRALFYGQYVRNNSYFSNSYLAASGLPSERELQLLEPYRNLLPPEVFDQPLTAPRTDGPGGIRKNLQQAARLLKERGWTLKDGILHNDQGIALSFEIILVSPSFERVMAGYVQNLRKIGVDARYRTIDPALYTERINNFDFDMCVFVFGQSQSPGNEQRNYWHSEAADRKGSRNIAGIKDPVVDMLVEQIIYAENRDELIAACHALDRVLWYGYYLVPNWYLNTHRLAYHNKFNLPETLPVYYDYISFLLTWWSRDPSFLQMKQE</sequence>
<evidence type="ECO:0000256" key="2">
    <source>
        <dbReference type="SAM" id="SignalP"/>
    </source>
</evidence>
<dbReference type="GO" id="GO:0030288">
    <property type="term" value="C:outer membrane-bounded periplasmic space"/>
    <property type="evidence" value="ECO:0007669"/>
    <property type="project" value="TreeGrafter"/>
</dbReference>
<dbReference type="GO" id="GO:0042884">
    <property type="term" value="P:microcin transport"/>
    <property type="evidence" value="ECO:0007669"/>
    <property type="project" value="TreeGrafter"/>
</dbReference>
<dbReference type="InterPro" id="IPR039424">
    <property type="entry name" value="SBP_5"/>
</dbReference>